<evidence type="ECO:0000259" key="12">
    <source>
        <dbReference type="Pfam" id="PF00912"/>
    </source>
</evidence>
<keyword evidence="10 11" id="KW-0961">Cell wall biogenesis/degradation</keyword>
<comment type="similarity">
    <text evidence="11">Belongs to the glycosyltransferase 51 family.</text>
</comment>
<dbReference type="Proteomes" id="UP000521199">
    <property type="component" value="Unassembled WGS sequence"/>
</dbReference>
<evidence type="ECO:0000256" key="3">
    <source>
        <dbReference type="ARBA" id="ARBA00022676"/>
    </source>
</evidence>
<evidence type="ECO:0000256" key="1">
    <source>
        <dbReference type="ARBA" id="ARBA00022475"/>
    </source>
</evidence>
<dbReference type="PANTHER" id="PTHR30400:SF0">
    <property type="entry name" value="BIOSYNTHETIC PEPTIDOGLYCAN TRANSGLYCOSYLASE"/>
    <property type="match status" value="1"/>
</dbReference>
<dbReference type="PANTHER" id="PTHR30400">
    <property type="entry name" value="MONOFUNCTIONAL BIOSYNTHETIC PEPTIDOGLYCAN TRANSGLYCOSYLASE"/>
    <property type="match status" value="1"/>
</dbReference>
<dbReference type="Pfam" id="PF00912">
    <property type="entry name" value="Transgly"/>
    <property type="match status" value="1"/>
</dbReference>
<keyword evidence="5 11" id="KW-0812">Transmembrane</keyword>
<reference evidence="13 14" key="1">
    <citation type="submission" date="2020-08" db="EMBL/GenBank/DDBJ databases">
        <title>Genomic Encyclopedia of Type Strains, Phase IV (KMG-IV): sequencing the most valuable type-strain genomes for metagenomic binning, comparative biology and taxonomic classification.</title>
        <authorList>
            <person name="Goeker M."/>
        </authorList>
    </citation>
    <scope>NUCLEOTIDE SEQUENCE [LARGE SCALE GENOMIC DNA]</scope>
    <source>
        <strain evidence="13 14">DSM 24163</strain>
    </source>
</reference>
<dbReference type="EC" id="2.4.99.28" evidence="11"/>
<dbReference type="Gene3D" id="1.10.3810.10">
    <property type="entry name" value="Biosynthetic peptidoglycan transglycosylase-like"/>
    <property type="match status" value="1"/>
</dbReference>
<keyword evidence="1 11" id="KW-1003">Cell membrane</keyword>
<dbReference type="AlphaFoldDB" id="A0A7W8G0Y8"/>
<comment type="subcellular location">
    <subcellularLocation>
        <location evidence="11">Cell inner membrane</location>
        <topology evidence="11">Single-pass membrane protein</topology>
    </subcellularLocation>
</comment>
<feature type="domain" description="Glycosyl transferase family 51" evidence="12">
    <location>
        <begin position="60"/>
        <end position="223"/>
    </location>
</feature>
<sequence length="237" mass="26476">MIPTPRPKPRWFRRLVLAALALLVLSALPVLLWRFVDPPTSAFMLARQIQARDEDDFVLRQTWVAFDAVSPTLPVALVAAEDQKFPMHGGFDVDAIRSVIDQREAGEASRGASTISQQVAKNLFLWSGRSWVRKGLEAYYTVLIELAWPKRRILEVYVNIVEFGDGVYGAEAAAQHFFGKSAAQLDASESALLAAVLPNPKVLRVDRPSAYVLRRQRWVARQVRQLGGPAHLRDCCG</sequence>
<dbReference type="EMBL" id="JACHHP010000004">
    <property type="protein sequence ID" value="MBB5208854.1"/>
    <property type="molecule type" value="Genomic_DNA"/>
</dbReference>
<evidence type="ECO:0000256" key="11">
    <source>
        <dbReference type="HAMAP-Rule" id="MF_00766"/>
    </source>
</evidence>
<dbReference type="GO" id="GO:0008955">
    <property type="term" value="F:peptidoglycan glycosyltransferase activity"/>
    <property type="evidence" value="ECO:0007669"/>
    <property type="project" value="UniProtKB-UniRule"/>
</dbReference>
<evidence type="ECO:0000256" key="7">
    <source>
        <dbReference type="ARBA" id="ARBA00022984"/>
    </source>
</evidence>
<dbReference type="GO" id="GO:0005886">
    <property type="term" value="C:plasma membrane"/>
    <property type="evidence" value="ECO:0007669"/>
    <property type="project" value="UniProtKB-SubCell"/>
</dbReference>
<keyword evidence="9 11" id="KW-0472">Membrane</keyword>
<comment type="caution">
    <text evidence="13">The sequence shown here is derived from an EMBL/GenBank/DDBJ whole genome shotgun (WGS) entry which is preliminary data.</text>
</comment>
<proteinExistence type="inferred from homology"/>
<dbReference type="UniPathway" id="UPA00219"/>
<protein>
    <recommendedName>
        <fullName evidence="11">Biosynthetic peptidoglycan transglycosylase</fullName>
        <ecNumber evidence="11">2.4.99.28</ecNumber>
    </recommendedName>
    <alternativeName>
        <fullName evidence="11">Glycan polymerase</fullName>
    </alternativeName>
    <alternativeName>
        <fullName evidence="11">Peptidoglycan glycosyltransferase MtgA</fullName>
        <shortName evidence="11">PGT</shortName>
    </alternativeName>
</protein>
<evidence type="ECO:0000256" key="6">
    <source>
        <dbReference type="ARBA" id="ARBA00022960"/>
    </source>
</evidence>
<dbReference type="GO" id="GO:0009274">
    <property type="term" value="C:peptidoglycan-based cell wall"/>
    <property type="evidence" value="ECO:0007669"/>
    <property type="project" value="InterPro"/>
</dbReference>
<dbReference type="InterPro" id="IPR001264">
    <property type="entry name" value="Glyco_trans_51"/>
</dbReference>
<comment type="catalytic activity">
    <reaction evidence="11">
        <text>[GlcNAc-(1-&gt;4)-Mur2Ac(oyl-L-Ala-gamma-D-Glu-L-Lys-D-Ala-D-Ala)](n)-di-trans,octa-cis-undecaprenyl diphosphate + beta-D-GlcNAc-(1-&gt;4)-Mur2Ac(oyl-L-Ala-gamma-D-Glu-L-Lys-D-Ala-D-Ala)-di-trans,octa-cis-undecaprenyl diphosphate = [GlcNAc-(1-&gt;4)-Mur2Ac(oyl-L-Ala-gamma-D-Glu-L-Lys-D-Ala-D-Ala)](n+1)-di-trans,octa-cis-undecaprenyl diphosphate + di-trans,octa-cis-undecaprenyl diphosphate + H(+)</text>
        <dbReference type="Rhea" id="RHEA:23708"/>
        <dbReference type="Rhea" id="RHEA-COMP:9602"/>
        <dbReference type="Rhea" id="RHEA-COMP:9603"/>
        <dbReference type="ChEBI" id="CHEBI:15378"/>
        <dbReference type="ChEBI" id="CHEBI:58405"/>
        <dbReference type="ChEBI" id="CHEBI:60033"/>
        <dbReference type="ChEBI" id="CHEBI:78435"/>
        <dbReference type="EC" id="2.4.99.28"/>
    </reaction>
</comment>
<gene>
    <name evidence="11" type="primary">mtgA</name>
    <name evidence="13" type="ORF">HNQ52_002404</name>
</gene>
<evidence type="ECO:0000256" key="9">
    <source>
        <dbReference type="ARBA" id="ARBA00023136"/>
    </source>
</evidence>
<dbReference type="InterPro" id="IPR023346">
    <property type="entry name" value="Lysozyme-like_dom_sf"/>
</dbReference>
<organism evidence="13 14">
    <name type="scientific">Chiayiivirga flava</name>
    <dbReference type="NCBI Taxonomy" id="659595"/>
    <lineage>
        <taxon>Bacteria</taxon>
        <taxon>Pseudomonadati</taxon>
        <taxon>Pseudomonadota</taxon>
        <taxon>Gammaproteobacteria</taxon>
        <taxon>Lysobacterales</taxon>
        <taxon>Lysobacteraceae</taxon>
        <taxon>Chiayiivirga</taxon>
    </lineage>
</organism>
<keyword evidence="2 11" id="KW-0997">Cell inner membrane</keyword>
<keyword evidence="4 11" id="KW-0808">Transferase</keyword>
<dbReference type="GO" id="GO:0008360">
    <property type="term" value="P:regulation of cell shape"/>
    <property type="evidence" value="ECO:0007669"/>
    <property type="project" value="UniProtKB-KW"/>
</dbReference>
<keyword evidence="8 11" id="KW-1133">Transmembrane helix</keyword>
<evidence type="ECO:0000256" key="8">
    <source>
        <dbReference type="ARBA" id="ARBA00022989"/>
    </source>
</evidence>
<dbReference type="GO" id="GO:0009252">
    <property type="term" value="P:peptidoglycan biosynthetic process"/>
    <property type="evidence" value="ECO:0007669"/>
    <property type="project" value="UniProtKB-UniRule"/>
</dbReference>
<dbReference type="InterPro" id="IPR036950">
    <property type="entry name" value="PBP_transglycosylase"/>
</dbReference>
<dbReference type="RefSeq" id="WP_183961404.1">
    <property type="nucleotide sequence ID" value="NZ_JACHHP010000004.1"/>
</dbReference>
<name>A0A7W8G0Y8_9GAMM</name>
<dbReference type="NCBIfam" id="TIGR02070">
    <property type="entry name" value="mono_pep_trsgly"/>
    <property type="match status" value="1"/>
</dbReference>
<keyword evidence="14" id="KW-1185">Reference proteome</keyword>
<keyword evidence="6 11" id="KW-0133">Cell shape</keyword>
<dbReference type="GO" id="GO:0016763">
    <property type="term" value="F:pentosyltransferase activity"/>
    <property type="evidence" value="ECO:0007669"/>
    <property type="project" value="InterPro"/>
</dbReference>
<keyword evidence="7 11" id="KW-0573">Peptidoglycan synthesis</keyword>
<dbReference type="InterPro" id="IPR011812">
    <property type="entry name" value="Pep_trsgly"/>
</dbReference>
<dbReference type="SUPFAM" id="SSF53955">
    <property type="entry name" value="Lysozyme-like"/>
    <property type="match status" value="1"/>
</dbReference>
<comment type="pathway">
    <text evidence="11">Cell wall biogenesis; peptidoglycan biosynthesis.</text>
</comment>
<evidence type="ECO:0000256" key="2">
    <source>
        <dbReference type="ARBA" id="ARBA00022519"/>
    </source>
</evidence>
<evidence type="ECO:0000256" key="10">
    <source>
        <dbReference type="ARBA" id="ARBA00023316"/>
    </source>
</evidence>
<dbReference type="GO" id="GO:0071555">
    <property type="term" value="P:cell wall organization"/>
    <property type="evidence" value="ECO:0007669"/>
    <property type="project" value="UniProtKB-KW"/>
</dbReference>
<evidence type="ECO:0000256" key="5">
    <source>
        <dbReference type="ARBA" id="ARBA00022692"/>
    </source>
</evidence>
<keyword evidence="3 11" id="KW-0328">Glycosyltransferase</keyword>
<comment type="function">
    <text evidence="11">Peptidoglycan polymerase that catalyzes glycan chain elongation from lipid-linked precursors.</text>
</comment>
<evidence type="ECO:0000256" key="4">
    <source>
        <dbReference type="ARBA" id="ARBA00022679"/>
    </source>
</evidence>
<evidence type="ECO:0000313" key="14">
    <source>
        <dbReference type="Proteomes" id="UP000521199"/>
    </source>
</evidence>
<accession>A0A7W8G0Y8</accession>
<dbReference type="HAMAP" id="MF_00766">
    <property type="entry name" value="PGT_MtgA"/>
    <property type="match status" value="1"/>
</dbReference>
<evidence type="ECO:0000313" key="13">
    <source>
        <dbReference type="EMBL" id="MBB5208854.1"/>
    </source>
</evidence>